<dbReference type="InterPro" id="IPR004113">
    <property type="entry name" value="FAD-bd_oxidored_4_C"/>
</dbReference>
<dbReference type="SUPFAM" id="SSF56176">
    <property type="entry name" value="FAD-binding/transporter-associated domain-like"/>
    <property type="match status" value="1"/>
</dbReference>
<dbReference type="Proteomes" id="UP000062998">
    <property type="component" value="Unassembled WGS sequence"/>
</dbReference>
<evidence type="ECO:0000256" key="6">
    <source>
        <dbReference type="ARBA" id="ARBA00023004"/>
    </source>
</evidence>
<dbReference type="AlphaFoldDB" id="A0A107E7P3"/>
<gene>
    <name evidence="10" type="ORF">WL73_21300</name>
</gene>
<evidence type="ECO:0000259" key="8">
    <source>
        <dbReference type="PROSITE" id="PS51379"/>
    </source>
</evidence>
<dbReference type="InterPro" id="IPR036318">
    <property type="entry name" value="FAD-bd_PCMH-like_sf"/>
</dbReference>
<sequence length="987" mass="107197">MTQATSPLPPDLNLLLRLRKRLEAETTAELRFDQVTRAIYASEASNYRQVPLGVVIPRTMADLEATVRACGELGVAMVPRGAGTSMSGQSVNAAICIDHSKYLHAVESIDSEKRIGRVQPGVICDQLKQAAADHGLTFGPDPATHSRCTVGGMIGNNSCGAHSVMAGKTVENIERLEVITATGARFWVGPTNEAAYAEHLAAGGERARIVRGLRDLADRYAEDIRIGFPRLKRRVSGYNLDQLLPENEFNIARALVGTEGTCATVLRAETRLVEGLPQRVLLVLGFETIFDAADCVPDLLPLGPIAMEGLDTGIIGGLKKLGLKLDDIAELPAGNAWLMIEFGASERAEAIRQARHASEATARFSSKPSFRLVEDAGLMARLWAIRETGASATSLSTVPGQPDPTVGWEDAAVEPSLLGPYLREFSALVARYGYKTNMYGHFGDGCIHSRITFDLRSKTGVSDWRKFLEEAAALVVKYKGSLSGEHGDGQAKGELLPLMFSPSLMQAFRDFKALWDPHGLMNPGKLVDAMPVDANLRLGPDYRRSDVPSVFTYPMGAGANAGYGRETERCIGMGKCRSLDGGTMCPSFKATREERYATRGRARLFFEMLNGEIIDETRDAKDVKDSMDLCLSCKGCKNDCPTHVDIPKYRSEFLYRYYQRRMRAPMDALIGRLGQWLPVATRFSGAFNAVMQNRLSRRIGRVFGLAEGAALPLVADTAFRHSNTARRLKTTRNESFGPRDVVIWTDSFNNGFTPHVIEAAVKVIERHGWRARLSARHVCCGRPFYDVGLLDQASNNLRELLDVLAAPIAAGVPVLVLEPSCLSVFRDEMLAMLPDDPRAKTLAGLTVTMAEFAMRAGIKLEAGTEVHAHAHCHQRACGGANAESAMGLNVMNTGCCGMAGAFGYHEKTAAVSHRIGETTLLPKLDVLAADATVVADGFSCRSQIRKVSGRDARHLAEVLAEATAPIDRSVAPANQRDAAVAELQRGI</sequence>
<keyword evidence="10" id="KW-0808">Transferase</keyword>
<protein>
    <submittedName>
        <fullName evidence="10">Dimethylmenaquinone methyltransferase</fullName>
    </submittedName>
</protein>
<evidence type="ECO:0000259" key="9">
    <source>
        <dbReference type="PROSITE" id="PS51387"/>
    </source>
</evidence>
<dbReference type="RefSeq" id="WP_060326298.1">
    <property type="nucleotide sequence ID" value="NZ_LPIU01000098.1"/>
</dbReference>
<dbReference type="Gene3D" id="1.10.45.10">
    <property type="entry name" value="Vanillyl-alcohol Oxidase, Chain A, domain 4"/>
    <property type="match status" value="1"/>
</dbReference>
<keyword evidence="3" id="KW-0479">Metal-binding</keyword>
<dbReference type="InterPro" id="IPR017896">
    <property type="entry name" value="4Fe4S_Fe-S-bd"/>
</dbReference>
<evidence type="ECO:0000256" key="2">
    <source>
        <dbReference type="ARBA" id="ARBA00022630"/>
    </source>
</evidence>
<dbReference type="Pfam" id="PF02913">
    <property type="entry name" value="FAD-oxidase_C"/>
    <property type="match status" value="1"/>
</dbReference>
<keyword evidence="2" id="KW-0285">Flavoprotein</keyword>
<dbReference type="GO" id="GO:0004458">
    <property type="term" value="F:D-lactate dehydrogenase (cytochrome) activity"/>
    <property type="evidence" value="ECO:0007669"/>
    <property type="project" value="TreeGrafter"/>
</dbReference>
<dbReference type="GO" id="GO:1903457">
    <property type="term" value="P:lactate catabolic process"/>
    <property type="evidence" value="ECO:0007669"/>
    <property type="project" value="TreeGrafter"/>
</dbReference>
<evidence type="ECO:0000256" key="5">
    <source>
        <dbReference type="ARBA" id="ARBA00023002"/>
    </source>
</evidence>
<keyword evidence="5" id="KW-0560">Oxidoreductase</keyword>
<dbReference type="InterPro" id="IPR016171">
    <property type="entry name" value="Vanillyl_alc_oxidase_C-sub2"/>
</dbReference>
<comment type="cofactor">
    <cofactor evidence="1">
        <name>FAD</name>
        <dbReference type="ChEBI" id="CHEBI:57692"/>
    </cofactor>
</comment>
<evidence type="ECO:0000256" key="7">
    <source>
        <dbReference type="ARBA" id="ARBA00023014"/>
    </source>
</evidence>
<dbReference type="PROSITE" id="PS51379">
    <property type="entry name" value="4FE4S_FER_2"/>
    <property type="match status" value="1"/>
</dbReference>
<dbReference type="GO" id="GO:0051536">
    <property type="term" value="F:iron-sulfur cluster binding"/>
    <property type="evidence" value="ECO:0007669"/>
    <property type="project" value="UniProtKB-KW"/>
</dbReference>
<evidence type="ECO:0000313" key="11">
    <source>
        <dbReference type="Proteomes" id="UP000062998"/>
    </source>
</evidence>
<feature type="domain" description="4Fe-4S ferredoxin-type" evidence="8">
    <location>
        <begin position="620"/>
        <end position="652"/>
    </location>
</feature>
<dbReference type="InterPro" id="IPR016167">
    <property type="entry name" value="FAD-bd_PCMH_sub1"/>
</dbReference>
<dbReference type="PROSITE" id="PS00198">
    <property type="entry name" value="4FE4S_FER_1"/>
    <property type="match status" value="1"/>
</dbReference>
<dbReference type="EMBL" id="LPIX01000083">
    <property type="protein sequence ID" value="KWD97555.1"/>
    <property type="molecule type" value="Genomic_DNA"/>
</dbReference>
<dbReference type="Gene3D" id="3.30.70.2740">
    <property type="match status" value="1"/>
</dbReference>
<dbReference type="Gene3D" id="3.30.43.10">
    <property type="entry name" value="Uridine Diphospho-n-acetylenolpyruvylglucosamine Reductase, domain 2"/>
    <property type="match status" value="1"/>
</dbReference>
<dbReference type="Pfam" id="PF01565">
    <property type="entry name" value="FAD_binding_4"/>
    <property type="match status" value="1"/>
</dbReference>
<dbReference type="GO" id="GO:0008168">
    <property type="term" value="F:methyltransferase activity"/>
    <property type="evidence" value="ECO:0007669"/>
    <property type="project" value="UniProtKB-KW"/>
</dbReference>
<dbReference type="InterPro" id="IPR016169">
    <property type="entry name" value="FAD-bd_PCMH_sub2"/>
</dbReference>
<dbReference type="Pfam" id="PF13183">
    <property type="entry name" value="Fer4_8"/>
    <property type="match status" value="1"/>
</dbReference>
<comment type="caution">
    <text evidence="10">The sequence shown here is derived from an EMBL/GenBank/DDBJ whole genome shotgun (WGS) entry which is preliminary data.</text>
</comment>
<keyword evidence="10" id="KW-0489">Methyltransferase</keyword>
<dbReference type="GO" id="GO:0008720">
    <property type="term" value="F:D-lactate dehydrogenase (NAD+) activity"/>
    <property type="evidence" value="ECO:0007669"/>
    <property type="project" value="TreeGrafter"/>
</dbReference>
<dbReference type="InterPro" id="IPR006094">
    <property type="entry name" value="Oxid_FAD_bind_N"/>
</dbReference>
<keyword evidence="7" id="KW-0411">Iron-sulfur</keyword>
<organism evidence="10 11">
    <name type="scientific">Burkholderia ubonensis</name>
    <dbReference type="NCBI Taxonomy" id="101571"/>
    <lineage>
        <taxon>Bacteria</taxon>
        <taxon>Pseudomonadati</taxon>
        <taxon>Pseudomonadota</taxon>
        <taxon>Betaproteobacteria</taxon>
        <taxon>Burkholderiales</taxon>
        <taxon>Burkholderiaceae</taxon>
        <taxon>Burkholderia</taxon>
        <taxon>Burkholderia cepacia complex</taxon>
    </lineage>
</organism>
<feature type="domain" description="FAD-binding PCMH-type" evidence="9">
    <location>
        <begin position="47"/>
        <end position="275"/>
    </location>
</feature>
<keyword evidence="6" id="KW-0408">Iron</keyword>
<accession>A0A107E7P3</accession>
<dbReference type="GO" id="GO:0071949">
    <property type="term" value="F:FAD binding"/>
    <property type="evidence" value="ECO:0007669"/>
    <property type="project" value="InterPro"/>
</dbReference>
<dbReference type="Gene3D" id="3.30.465.10">
    <property type="match status" value="1"/>
</dbReference>
<evidence type="ECO:0000256" key="1">
    <source>
        <dbReference type="ARBA" id="ARBA00001974"/>
    </source>
</evidence>
<dbReference type="GO" id="GO:0032259">
    <property type="term" value="P:methylation"/>
    <property type="evidence" value="ECO:0007669"/>
    <property type="project" value="UniProtKB-KW"/>
</dbReference>
<evidence type="ECO:0000256" key="3">
    <source>
        <dbReference type="ARBA" id="ARBA00022723"/>
    </source>
</evidence>
<reference evidence="10 11" key="1">
    <citation type="submission" date="2015-11" db="EMBL/GenBank/DDBJ databases">
        <title>Expanding the genomic diversity of Burkholderia species for the development of highly accurate diagnostics.</title>
        <authorList>
            <person name="Sahl J."/>
            <person name="Keim P."/>
            <person name="Wagner D."/>
        </authorList>
    </citation>
    <scope>NUCLEOTIDE SEQUENCE [LARGE SCALE GENOMIC DNA]</scope>
    <source>
        <strain evidence="10 11">MSMB2167WGS</strain>
    </source>
</reference>
<dbReference type="SUPFAM" id="SSF55103">
    <property type="entry name" value="FAD-linked oxidases, C-terminal domain"/>
    <property type="match status" value="1"/>
</dbReference>
<evidence type="ECO:0000313" key="10">
    <source>
        <dbReference type="EMBL" id="KWD97555.1"/>
    </source>
</evidence>
<dbReference type="OrthoDB" id="9811557at2"/>
<keyword evidence="4" id="KW-0274">FAD</keyword>
<proteinExistence type="predicted"/>
<evidence type="ECO:0000256" key="4">
    <source>
        <dbReference type="ARBA" id="ARBA00022827"/>
    </source>
</evidence>
<dbReference type="PROSITE" id="PS51387">
    <property type="entry name" value="FAD_PCMH"/>
    <property type="match status" value="1"/>
</dbReference>
<dbReference type="InterPro" id="IPR017900">
    <property type="entry name" value="4Fe4S_Fe_S_CS"/>
</dbReference>
<dbReference type="InterPro" id="IPR016164">
    <property type="entry name" value="FAD-linked_Oxase-like_C"/>
</dbReference>
<dbReference type="GO" id="GO:0046872">
    <property type="term" value="F:metal ion binding"/>
    <property type="evidence" value="ECO:0007669"/>
    <property type="project" value="UniProtKB-KW"/>
</dbReference>
<dbReference type="PANTHER" id="PTHR11748">
    <property type="entry name" value="D-LACTATE DEHYDROGENASE"/>
    <property type="match status" value="1"/>
</dbReference>
<dbReference type="InterPro" id="IPR016166">
    <property type="entry name" value="FAD-bd_PCMH"/>
</dbReference>
<dbReference type="PANTHER" id="PTHR11748:SF119">
    <property type="entry name" value="D-2-HYDROXYGLUTARATE DEHYDROGENASE"/>
    <property type="match status" value="1"/>
</dbReference>
<name>A0A107E7P3_9BURK</name>
<dbReference type="SUPFAM" id="SSF46548">
    <property type="entry name" value="alpha-helical ferredoxin"/>
    <property type="match status" value="1"/>
</dbReference>